<proteinExistence type="predicted"/>
<dbReference type="EMBL" id="JBDJPC010000006">
    <property type="protein sequence ID" value="KAL1497163.1"/>
    <property type="molecule type" value="Genomic_DNA"/>
</dbReference>
<organism evidence="4 5">
    <name type="scientific">Hypothenemus hampei</name>
    <name type="common">Coffee berry borer</name>
    <dbReference type="NCBI Taxonomy" id="57062"/>
    <lineage>
        <taxon>Eukaryota</taxon>
        <taxon>Metazoa</taxon>
        <taxon>Ecdysozoa</taxon>
        <taxon>Arthropoda</taxon>
        <taxon>Hexapoda</taxon>
        <taxon>Insecta</taxon>
        <taxon>Pterygota</taxon>
        <taxon>Neoptera</taxon>
        <taxon>Endopterygota</taxon>
        <taxon>Coleoptera</taxon>
        <taxon>Polyphaga</taxon>
        <taxon>Cucujiformia</taxon>
        <taxon>Curculionidae</taxon>
        <taxon>Scolytinae</taxon>
        <taxon>Hypothenemus</taxon>
    </lineage>
</organism>
<dbReference type="SMART" id="SM00698">
    <property type="entry name" value="MORN"/>
    <property type="match status" value="4"/>
</dbReference>
<keyword evidence="2" id="KW-0677">Repeat</keyword>
<dbReference type="GO" id="GO:0042995">
    <property type="term" value="C:cell projection"/>
    <property type="evidence" value="ECO:0007669"/>
    <property type="project" value="UniProtKB-SubCell"/>
</dbReference>
<evidence type="ECO:0000313" key="5">
    <source>
        <dbReference type="Proteomes" id="UP001566132"/>
    </source>
</evidence>
<dbReference type="SUPFAM" id="SSF82185">
    <property type="entry name" value="Histone H3 K4-specific methyltransferase SET7/9 N-terminal domain"/>
    <property type="match status" value="1"/>
</dbReference>
<dbReference type="InterPro" id="IPR052315">
    <property type="entry name" value="MORN4"/>
</dbReference>
<evidence type="ECO:0008006" key="6">
    <source>
        <dbReference type="Google" id="ProtNLM"/>
    </source>
</evidence>
<dbReference type="Proteomes" id="UP001566132">
    <property type="component" value="Unassembled WGS sequence"/>
</dbReference>
<dbReference type="InterPro" id="IPR003409">
    <property type="entry name" value="MORN"/>
</dbReference>
<dbReference type="AlphaFoldDB" id="A0ABD1EL23"/>
<keyword evidence="3" id="KW-0966">Cell projection</keyword>
<name>A0ABD1EL23_HYPHA</name>
<comment type="subcellular location">
    <subcellularLocation>
        <location evidence="1">Cell projection</location>
    </subcellularLocation>
</comment>
<accession>A0ABD1EL23</accession>
<dbReference type="Pfam" id="PF02493">
    <property type="entry name" value="MORN"/>
    <property type="match status" value="4"/>
</dbReference>
<dbReference type="PANTHER" id="PTHR46614:SF1">
    <property type="entry name" value="MORN REPEAT-CONTAINING PROTEIN 4"/>
    <property type="match status" value="1"/>
</dbReference>
<evidence type="ECO:0000256" key="3">
    <source>
        <dbReference type="ARBA" id="ARBA00023273"/>
    </source>
</evidence>
<sequence length="153" mass="17371">MGELPVVAQGGHRYENNAIYVGSWNHESKRHGEGHLLFPNGIRYDGMFENDVFHGLGILTFPDGARYEGEFFQGWFHGYGIFWRADGMRHEGEFRGGKIYGLGLTTFGDGTHGFPRNEGFFQDCQLKKRGSCPHAIQKAQKVAFIARNEFLRV</sequence>
<protein>
    <recommendedName>
        <fullName evidence="6">MORN repeat-containing protein 4</fullName>
    </recommendedName>
</protein>
<keyword evidence="5" id="KW-1185">Reference proteome</keyword>
<dbReference type="PANTHER" id="PTHR46614">
    <property type="entry name" value="MORN REPEAT-CONTAINING PROTEIN 4"/>
    <property type="match status" value="1"/>
</dbReference>
<dbReference type="Gene3D" id="2.20.110.10">
    <property type="entry name" value="Histone H3 K4-specific methyltransferase SET7/9 N-terminal domain"/>
    <property type="match status" value="2"/>
</dbReference>
<comment type="caution">
    <text evidence="4">The sequence shown here is derived from an EMBL/GenBank/DDBJ whole genome shotgun (WGS) entry which is preliminary data.</text>
</comment>
<gene>
    <name evidence="4" type="ORF">ABEB36_008168</name>
</gene>
<reference evidence="4 5" key="1">
    <citation type="submission" date="2024-05" db="EMBL/GenBank/DDBJ databases">
        <title>Genetic variation in Jamaican populations of the coffee berry borer (Hypothenemus hampei).</title>
        <authorList>
            <person name="Errbii M."/>
            <person name="Myrie A."/>
        </authorList>
    </citation>
    <scope>NUCLEOTIDE SEQUENCE [LARGE SCALE GENOMIC DNA]</scope>
    <source>
        <strain evidence="4">JA-Hopewell-2020-01-JO</strain>
        <tissue evidence="4">Whole body</tissue>
    </source>
</reference>
<evidence type="ECO:0000256" key="2">
    <source>
        <dbReference type="ARBA" id="ARBA00022737"/>
    </source>
</evidence>
<evidence type="ECO:0000256" key="1">
    <source>
        <dbReference type="ARBA" id="ARBA00004316"/>
    </source>
</evidence>
<evidence type="ECO:0000313" key="4">
    <source>
        <dbReference type="EMBL" id="KAL1497163.1"/>
    </source>
</evidence>